<keyword evidence="3" id="KW-0677">Repeat</keyword>
<dbReference type="EMBL" id="JASPKZ010003862">
    <property type="protein sequence ID" value="KAJ9591609.1"/>
    <property type="molecule type" value="Genomic_DNA"/>
</dbReference>
<evidence type="ECO:0000313" key="6">
    <source>
        <dbReference type="Proteomes" id="UP001233999"/>
    </source>
</evidence>
<keyword evidence="6" id="KW-1185">Reference proteome</keyword>
<protein>
    <submittedName>
        <fullName evidence="5">Uncharacterized protein</fullName>
    </submittedName>
</protein>
<reference evidence="5" key="1">
    <citation type="journal article" date="2023" name="IScience">
        <title>Live-bearing cockroach genome reveals convergent evolutionary mechanisms linked to viviparity in insects and beyond.</title>
        <authorList>
            <person name="Fouks B."/>
            <person name="Harrison M.C."/>
            <person name="Mikhailova A.A."/>
            <person name="Marchal E."/>
            <person name="English S."/>
            <person name="Carruthers M."/>
            <person name="Jennings E.C."/>
            <person name="Chiamaka E.L."/>
            <person name="Frigard R.A."/>
            <person name="Pippel M."/>
            <person name="Attardo G.M."/>
            <person name="Benoit J.B."/>
            <person name="Bornberg-Bauer E."/>
            <person name="Tobe S.S."/>
        </authorList>
    </citation>
    <scope>NUCLEOTIDE SEQUENCE</scope>
    <source>
        <strain evidence="5">Stay&amp;Tobe</strain>
    </source>
</reference>
<dbReference type="SUPFAM" id="SSF52058">
    <property type="entry name" value="L domain-like"/>
    <property type="match status" value="1"/>
</dbReference>
<evidence type="ECO:0000313" key="5">
    <source>
        <dbReference type="EMBL" id="KAJ9591609.1"/>
    </source>
</evidence>
<dbReference type="PANTHER" id="PTHR24369:SF210">
    <property type="entry name" value="CHAOPTIN-RELATED"/>
    <property type="match status" value="1"/>
</dbReference>
<dbReference type="Pfam" id="PF13855">
    <property type="entry name" value="LRR_8"/>
    <property type="match status" value="3"/>
</dbReference>
<proteinExistence type="predicted"/>
<evidence type="ECO:0000256" key="1">
    <source>
        <dbReference type="ARBA" id="ARBA00022614"/>
    </source>
</evidence>
<dbReference type="PANTHER" id="PTHR24369">
    <property type="entry name" value="ANTIGEN BSP, PUTATIVE-RELATED"/>
    <property type="match status" value="1"/>
</dbReference>
<dbReference type="Proteomes" id="UP001233999">
    <property type="component" value="Unassembled WGS sequence"/>
</dbReference>
<organism evidence="5 6">
    <name type="scientific">Diploptera punctata</name>
    <name type="common">Pacific beetle cockroach</name>
    <dbReference type="NCBI Taxonomy" id="6984"/>
    <lineage>
        <taxon>Eukaryota</taxon>
        <taxon>Metazoa</taxon>
        <taxon>Ecdysozoa</taxon>
        <taxon>Arthropoda</taxon>
        <taxon>Hexapoda</taxon>
        <taxon>Insecta</taxon>
        <taxon>Pterygota</taxon>
        <taxon>Neoptera</taxon>
        <taxon>Polyneoptera</taxon>
        <taxon>Dictyoptera</taxon>
        <taxon>Blattodea</taxon>
        <taxon>Blaberoidea</taxon>
        <taxon>Blaberidae</taxon>
        <taxon>Diplopterinae</taxon>
        <taxon>Diploptera</taxon>
    </lineage>
</organism>
<dbReference type="InterPro" id="IPR050541">
    <property type="entry name" value="LRR_TM_domain-containing"/>
</dbReference>
<keyword evidence="4" id="KW-1133">Transmembrane helix</keyword>
<dbReference type="GO" id="GO:0005886">
    <property type="term" value="C:plasma membrane"/>
    <property type="evidence" value="ECO:0007669"/>
    <property type="project" value="TreeGrafter"/>
</dbReference>
<feature type="transmembrane region" description="Helical" evidence="4">
    <location>
        <begin position="443"/>
        <end position="465"/>
    </location>
</feature>
<dbReference type="SMART" id="SM00369">
    <property type="entry name" value="LRR_TYP"/>
    <property type="match status" value="6"/>
</dbReference>
<evidence type="ECO:0000256" key="3">
    <source>
        <dbReference type="ARBA" id="ARBA00022737"/>
    </source>
</evidence>
<reference evidence="5" key="2">
    <citation type="submission" date="2023-05" db="EMBL/GenBank/DDBJ databases">
        <authorList>
            <person name="Fouks B."/>
        </authorList>
    </citation>
    <scope>NUCLEOTIDE SEQUENCE</scope>
    <source>
        <strain evidence="5">Stay&amp;Tobe</strain>
        <tissue evidence="5">Testes</tissue>
    </source>
</reference>
<evidence type="ECO:0000256" key="2">
    <source>
        <dbReference type="ARBA" id="ARBA00022729"/>
    </source>
</evidence>
<name>A0AAD8A375_DIPPU</name>
<keyword evidence="4" id="KW-0472">Membrane</keyword>
<dbReference type="AlphaFoldDB" id="A0AAD8A375"/>
<dbReference type="InterPro" id="IPR003591">
    <property type="entry name" value="Leu-rich_rpt_typical-subtyp"/>
</dbReference>
<gene>
    <name evidence="5" type="ORF">L9F63_001823</name>
</gene>
<comment type="caution">
    <text evidence="5">The sequence shown here is derived from an EMBL/GenBank/DDBJ whole genome shotgun (WGS) entry which is preliminary data.</text>
</comment>
<accession>A0AAD8A375</accession>
<dbReference type="InterPro" id="IPR001611">
    <property type="entry name" value="Leu-rich_rpt"/>
</dbReference>
<sequence length="499" mass="56934">MPDLVHLGYQFTSQQKEEYWLMMHQVGVLLVVLATCSTLTSASVICDKCNCKNNHVDCQNRQLSLHFNVTDWPNATDMKITEVRFDNNMLVHITEFPVQAITYLSLSHNHITLIDDAAFMNLENLTELDLSYNQLISVNLRPNIFKGHFRPGEYQSLHNLKILHLGNNALHSLDGDLFEHIPNVKVLSLDSNPMKLIDVVTMMALDQLHGLEVLDLAYTELQDLPEYILHTPINLKVLNLTGNLMNRAPVALSYSHALEELYFSENPVTVLDEQTGVNGLQHLRVLHLSFMDELTSIEAGSLKNLPSLKELYISHNKKLTKINENALSFRNGSEESEQWPPIKILSLAYNRLGSLQRHLLGHWDTLDFFDISGNAWICDCENQWMISNLLPSVEKINGYRINESVCVEPVEMRNRRLHELEVRHYHMRCLDSRGNHPEKDAKILVGVVIGVLIAVPLTLALVFLLRRTGFGATLFARAQYGHNDYSKAFYSRADSVERF</sequence>
<evidence type="ECO:0000256" key="4">
    <source>
        <dbReference type="SAM" id="Phobius"/>
    </source>
</evidence>
<dbReference type="Gene3D" id="3.80.10.10">
    <property type="entry name" value="Ribonuclease Inhibitor"/>
    <property type="match status" value="3"/>
</dbReference>
<keyword evidence="4" id="KW-0812">Transmembrane</keyword>
<dbReference type="InterPro" id="IPR032675">
    <property type="entry name" value="LRR_dom_sf"/>
</dbReference>
<keyword evidence="2" id="KW-0732">Signal</keyword>
<dbReference type="SMART" id="SM00365">
    <property type="entry name" value="LRR_SD22"/>
    <property type="match status" value="4"/>
</dbReference>
<keyword evidence="1" id="KW-0433">Leucine-rich repeat</keyword>